<dbReference type="Pfam" id="PF13843">
    <property type="entry name" value="DDE_Tnp_1_7"/>
    <property type="match status" value="1"/>
</dbReference>
<keyword evidence="3" id="KW-1185">Reference proteome</keyword>
<evidence type="ECO:0000313" key="2">
    <source>
        <dbReference type="EMBL" id="KAJ8385617.1"/>
    </source>
</evidence>
<sequence length="141" mass="15927">MKIVFLCGKSGLVYDFILYQGAATELSEQSKKRMGHGAALILHLSHRICDPNHKLNMDNYFMTYHVLEVLAEKKIHAAGTARACRFTKPPLMDDKAMSKRRGGIMTRSQALMGKLLWSNGLTTALSCWPPTLLGWETQMKW</sequence>
<evidence type="ECO:0000259" key="1">
    <source>
        <dbReference type="Pfam" id="PF13843"/>
    </source>
</evidence>
<accession>A0AAD7W6I6</accession>
<gene>
    <name evidence="2" type="ORF">AAFF_G00184140</name>
</gene>
<organism evidence="2 3">
    <name type="scientific">Aldrovandia affinis</name>
    <dbReference type="NCBI Taxonomy" id="143900"/>
    <lineage>
        <taxon>Eukaryota</taxon>
        <taxon>Metazoa</taxon>
        <taxon>Chordata</taxon>
        <taxon>Craniata</taxon>
        <taxon>Vertebrata</taxon>
        <taxon>Euteleostomi</taxon>
        <taxon>Actinopterygii</taxon>
        <taxon>Neopterygii</taxon>
        <taxon>Teleostei</taxon>
        <taxon>Notacanthiformes</taxon>
        <taxon>Halosauridae</taxon>
        <taxon>Aldrovandia</taxon>
    </lineage>
</organism>
<dbReference type="AlphaFoldDB" id="A0AAD7W6I6"/>
<dbReference type="InterPro" id="IPR029526">
    <property type="entry name" value="PGBD"/>
</dbReference>
<comment type="caution">
    <text evidence="2">The sequence shown here is derived from an EMBL/GenBank/DDBJ whole genome shotgun (WGS) entry which is preliminary data.</text>
</comment>
<proteinExistence type="predicted"/>
<dbReference type="Proteomes" id="UP001221898">
    <property type="component" value="Unassembled WGS sequence"/>
</dbReference>
<feature type="domain" description="PiggyBac transposable element-derived protein" evidence="1">
    <location>
        <begin position="2"/>
        <end position="109"/>
    </location>
</feature>
<reference evidence="2" key="1">
    <citation type="journal article" date="2023" name="Science">
        <title>Genome structures resolve the early diversification of teleost fishes.</title>
        <authorList>
            <person name="Parey E."/>
            <person name="Louis A."/>
            <person name="Montfort J."/>
            <person name="Bouchez O."/>
            <person name="Roques C."/>
            <person name="Iampietro C."/>
            <person name="Lluch J."/>
            <person name="Castinel A."/>
            <person name="Donnadieu C."/>
            <person name="Desvignes T."/>
            <person name="Floi Bucao C."/>
            <person name="Jouanno E."/>
            <person name="Wen M."/>
            <person name="Mejri S."/>
            <person name="Dirks R."/>
            <person name="Jansen H."/>
            <person name="Henkel C."/>
            <person name="Chen W.J."/>
            <person name="Zahm M."/>
            <person name="Cabau C."/>
            <person name="Klopp C."/>
            <person name="Thompson A.W."/>
            <person name="Robinson-Rechavi M."/>
            <person name="Braasch I."/>
            <person name="Lecointre G."/>
            <person name="Bobe J."/>
            <person name="Postlethwait J.H."/>
            <person name="Berthelot C."/>
            <person name="Roest Crollius H."/>
            <person name="Guiguen Y."/>
        </authorList>
    </citation>
    <scope>NUCLEOTIDE SEQUENCE</scope>
    <source>
        <strain evidence="2">NC1722</strain>
    </source>
</reference>
<dbReference type="PANTHER" id="PTHR47272">
    <property type="entry name" value="DDE_TNP_1_7 DOMAIN-CONTAINING PROTEIN"/>
    <property type="match status" value="1"/>
</dbReference>
<evidence type="ECO:0000313" key="3">
    <source>
        <dbReference type="Proteomes" id="UP001221898"/>
    </source>
</evidence>
<dbReference type="EMBL" id="JAINUG010000245">
    <property type="protein sequence ID" value="KAJ8385617.1"/>
    <property type="molecule type" value="Genomic_DNA"/>
</dbReference>
<name>A0AAD7W6I6_9TELE</name>
<protein>
    <recommendedName>
        <fullName evidence="1">PiggyBac transposable element-derived protein domain-containing protein</fullName>
    </recommendedName>
</protein>